<dbReference type="EMBL" id="PJAI02000023">
    <property type="protein sequence ID" value="TYK64521.1"/>
    <property type="molecule type" value="Genomic_DNA"/>
</dbReference>
<name>A0ABY3MTI5_9GAMM</name>
<evidence type="ECO:0000256" key="1">
    <source>
        <dbReference type="SAM" id="Phobius"/>
    </source>
</evidence>
<evidence type="ECO:0000313" key="2">
    <source>
        <dbReference type="EMBL" id="TYK64521.1"/>
    </source>
</evidence>
<feature type="transmembrane region" description="Helical" evidence="1">
    <location>
        <begin position="38"/>
        <end position="60"/>
    </location>
</feature>
<organism evidence="2 3">
    <name type="scientific">Colwellia echini</name>
    <dbReference type="NCBI Taxonomy" id="1982103"/>
    <lineage>
        <taxon>Bacteria</taxon>
        <taxon>Pseudomonadati</taxon>
        <taxon>Pseudomonadota</taxon>
        <taxon>Gammaproteobacteria</taxon>
        <taxon>Alteromonadales</taxon>
        <taxon>Colwelliaceae</taxon>
        <taxon>Colwellia</taxon>
    </lineage>
</organism>
<gene>
    <name evidence="2" type="ORF">CWS31_015240</name>
</gene>
<dbReference type="RefSeq" id="WP_101343068.1">
    <property type="nucleotide sequence ID" value="NZ_PJAI02000023.1"/>
</dbReference>
<keyword evidence="1" id="KW-0812">Transmembrane</keyword>
<comment type="caution">
    <text evidence="2">The sequence shown here is derived from an EMBL/GenBank/DDBJ whole genome shotgun (WGS) entry which is preliminary data.</text>
</comment>
<keyword evidence="1" id="KW-1133">Transmembrane helix</keyword>
<keyword evidence="3" id="KW-1185">Reference proteome</keyword>
<keyword evidence="1" id="KW-0472">Membrane</keyword>
<protein>
    <submittedName>
        <fullName evidence="2">Uncharacterized protein</fullName>
    </submittedName>
</protein>
<proteinExistence type="predicted"/>
<feature type="transmembrane region" description="Helical" evidence="1">
    <location>
        <begin position="7"/>
        <end position="26"/>
    </location>
</feature>
<evidence type="ECO:0000313" key="3">
    <source>
        <dbReference type="Proteomes" id="UP000815846"/>
    </source>
</evidence>
<reference evidence="2 3" key="1">
    <citation type="submission" date="2019-08" db="EMBL/GenBank/DDBJ databases">
        <title>Microbe sample from Colwellia echini.</title>
        <authorList>
            <person name="Christiansen L."/>
            <person name="Pathiraja D."/>
            <person name="Schultz-Johansen M."/>
            <person name="Choi I.-G."/>
            <person name="Stougaard P."/>
        </authorList>
    </citation>
    <scope>NUCLEOTIDE SEQUENCE [LARGE SCALE GENOMIC DNA]</scope>
    <source>
        <strain evidence="2 3">A3</strain>
    </source>
</reference>
<sequence length="69" mass="7945">MNLYKLGLFGMFFSLVLCLTAVYFVFINDSPIAFPWLMFWHFTLLITGLSFKLCYVMILASSQHKADPA</sequence>
<accession>A0ABY3MTI5</accession>
<dbReference type="Proteomes" id="UP000815846">
    <property type="component" value="Unassembled WGS sequence"/>
</dbReference>